<dbReference type="SMART" id="SM00388">
    <property type="entry name" value="HisKA"/>
    <property type="match status" value="1"/>
</dbReference>
<comment type="subcellular location">
    <subcellularLocation>
        <location evidence="2">Cell membrane</location>
    </subcellularLocation>
</comment>
<keyword evidence="10" id="KW-0902">Two-component regulatory system</keyword>
<evidence type="ECO:0000256" key="9">
    <source>
        <dbReference type="ARBA" id="ARBA00022840"/>
    </source>
</evidence>
<keyword evidence="4" id="KW-1003">Cell membrane</keyword>
<gene>
    <name evidence="14" type="ORF">BXY64_3371</name>
</gene>
<evidence type="ECO:0000256" key="5">
    <source>
        <dbReference type="ARBA" id="ARBA00022553"/>
    </source>
</evidence>
<evidence type="ECO:0000256" key="8">
    <source>
        <dbReference type="ARBA" id="ARBA00022777"/>
    </source>
</evidence>
<evidence type="ECO:0000259" key="13">
    <source>
        <dbReference type="PROSITE" id="PS50109"/>
    </source>
</evidence>
<dbReference type="GO" id="GO:0005886">
    <property type="term" value="C:plasma membrane"/>
    <property type="evidence" value="ECO:0007669"/>
    <property type="project" value="UniProtKB-SubCell"/>
</dbReference>
<proteinExistence type="predicted"/>
<dbReference type="CDD" id="cd00082">
    <property type="entry name" value="HisKA"/>
    <property type="match status" value="1"/>
</dbReference>
<keyword evidence="15" id="KW-1185">Reference proteome</keyword>
<keyword evidence="12" id="KW-1133">Transmembrane helix</keyword>
<protein>
    <recommendedName>
        <fullName evidence="3">histidine kinase</fullName>
        <ecNumber evidence="3">2.7.13.3</ecNumber>
    </recommendedName>
</protein>
<dbReference type="Proteomes" id="UP000284531">
    <property type="component" value="Unassembled WGS sequence"/>
</dbReference>
<name>A0A419WSU9_9BACT</name>
<dbReference type="PANTHER" id="PTHR43547:SF2">
    <property type="entry name" value="HYBRID SIGNAL TRANSDUCTION HISTIDINE KINASE C"/>
    <property type="match status" value="1"/>
</dbReference>
<keyword evidence="12" id="KW-0812">Transmembrane</keyword>
<evidence type="ECO:0000256" key="12">
    <source>
        <dbReference type="SAM" id="Phobius"/>
    </source>
</evidence>
<keyword evidence="6" id="KW-0808">Transferase</keyword>
<dbReference type="AlphaFoldDB" id="A0A419WSU9"/>
<feature type="transmembrane region" description="Helical" evidence="12">
    <location>
        <begin position="7"/>
        <end position="27"/>
    </location>
</feature>
<evidence type="ECO:0000256" key="10">
    <source>
        <dbReference type="ARBA" id="ARBA00023012"/>
    </source>
</evidence>
<evidence type="ECO:0000256" key="1">
    <source>
        <dbReference type="ARBA" id="ARBA00000085"/>
    </source>
</evidence>
<evidence type="ECO:0000256" key="11">
    <source>
        <dbReference type="ARBA" id="ARBA00023136"/>
    </source>
</evidence>
<evidence type="ECO:0000256" key="2">
    <source>
        <dbReference type="ARBA" id="ARBA00004236"/>
    </source>
</evidence>
<keyword evidence="8" id="KW-0418">Kinase</keyword>
<reference evidence="14 15" key="1">
    <citation type="submission" date="2018-09" db="EMBL/GenBank/DDBJ databases">
        <title>Genomic Encyclopedia of Archaeal and Bacterial Type Strains, Phase II (KMG-II): from individual species to whole genera.</title>
        <authorList>
            <person name="Goeker M."/>
        </authorList>
    </citation>
    <scope>NUCLEOTIDE SEQUENCE [LARGE SCALE GENOMIC DNA]</scope>
    <source>
        <strain evidence="14 15">DSM 21950</strain>
    </source>
</reference>
<keyword evidence="9" id="KW-0067">ATP-binding</keyword>
<keyword evidence="11 12" id="KW-0472">Membrane</keyword>
<dbReference type="PROSITE" id="PS50109">
    <property type="entry name" value="HIS_KIN"/>
    <property type="match status" value="1"/>
</dbReference>
<dbReference type="InterPro" id="IPR036097">
    <property type="entry name" value="HisK_dim/P_sf"/>
</dbReference>
<dbReference type="Pfam" id="PF02518">
    <property type="entry name" value="HATPase_c"/>
    <property type="match status" value="1"/>
</dbReference>
<dbReference type="CDD" id="cd00075">
    <property type="entry name" value="HATPase"/>
    <property type="match status" value="1"/>
</dbReference>
<evidence type="ECO:0000256" key="4">
    <source>
        <dbReference type="ARBA" id="ARBA00022475"/>
    </source>
</evidence>
<dbReference type="GO" id="GO:0000155">
    <property type="term" value="F:phosphorelay sensor kinase activity"/>
    <property type="evidence" value="ECO:0007669"/>
    <property type="project" value="InterPro"/>
</dbReference>
<dbReference type="InterPro" id="IPR036890">
    <property type="entry name" value="HATPase_C_sf"/>
</dbReference>
<organism evidence="14 15">
    <name type="scientific">Marinifilum flexuosum</name>
    <dbReference type="NCBI Taxonomy" id="1117708"/>
    <lineage>
        <taxon>Bacteria</taxon>
        <taxon>Pseudomonadati</taxon>
        <taxon>Bacteroidota</taxon>
        <taxon>Bacteroidia</taxon>
        <taxon>Marinilabiliales</taxon>
        <taxon>Marinifilaceae</taxon>
    </lineage>
</organism>
<dbReference type="OrthoDB" id="1933776at2"/>
<comment type="catalytic activity">
    <reaction evidence="1">
        <text>ATP + protein L-histidine = ADP + protein N-phospho-L-histidine.</text>
        <dbReference type="EC" id="2.7.13.3"/>
    </reaction>
</comment>
<dbReference type="EC" id="2.7.13.3" evidence="3"/>
<dbReference type="InterPro" id="IPR003594">
    <property type="entry name" value="HATPase_dom"/>
</dbReference>
<keyword evidence="7" id="KW-0547">Nucleotide-binding</keyword>
<dbReference type="SUPFAM" id="SSF55874">
    <property type="entry name" value="ATPase domain of HSP90 chaperone/DNA topoisomerase II/histidine kinase"/>
    <property type="match status" value="1"/>
</dbReference>
<dbReference type="SMART" id="SM00387">
    <property type="entry name" value="HATPase_c"/>
    <property type="match status" value="1"/>
</dbReference>
<sequence>MSRRIRIVLLLVFVSMFGVIFIQGYWINKSYQINKEQLLKELNLALEKSVKKELNDRMTGQAKMVLSGNNTSVVFIGKERKTDMKIDSLLQGIFNDKEGNETQITMNFSSLSNDDQSLDSMPENLQFKIKDLITGLLVDELSGGFKVNTHLVDSMFVDELSSRGIGLKHHIELVNSNDSLVKSFAANPADTLNTMSTRAFQVDLLGKEKLRVRINNEQEVILGQMLTGLLVSLMFVLLVLFCLVYMLRTIFKQKQLSQIKNDFINNMTHELKTPIATVSAIVESMQNFGVLDNREKTNKYLDVSQNELGRLSGLVEKVLNMAREEREALKMSPEELNVREVFDNIINSQTVKQEVKQVSFDLKVDEGAEKVTADRFHMVNVMQNLIENSIKYSGDPVMIRITCERNREYLKISVSDNGVGIPKKHQAKVFDQFYRVPTGNVHNVKGFGLGLHYVRNIVEKHGGKIGLSSEVGKGSTFTINLPL</sequence>
<accession>A0A419WSU9</accession>
<dbReference type="PRINTS" id="PR00344">
    <property type="entry name" value="BCTRLSENSOR"/>
</dbReference>
<evidence type="ECO:0000256" key="6">
    <source>
        <dbReference type="ARBA" id="ARBA00022679"/>
    </source>
</evidence>
<dbReference type="PANTHER" id="PTHR43547">
    <property type="entry name" value="TWO-COMPONENT HISTIDINE KINASE"/>
    <property type="match status" value="1"/>
</dbReference>
<feature type="transmembrane region" description="Helical" evidence="12">
    <location>
        <begin position="221"/>
        <end position="247"/>
    </location>
</feature>
<evidence type="ECO:0000313" key="15">
    <source>
        <dbReference type="Proteomes" id="UP000284531"/>
    </source>
</evidence>
<dbReference type="FunFam" id="3.30.565.10:FF:000023">
    <property type="entry name" value="PAS domain-containing sensor histidine kinase"/>
    <property type="match status" value="1"/>
</dbReference>
<feature type="domain" description="Histidine kinase" evidence="13">
    <location>
        <begin position="266"/>
        <end position="483"/>
    </location>
</feature>
<dbReference type="Gene3D" id="1.10.287.130">
    <property type="match status" value="1"/>
</dbReference>
<dbReference type="SUPFAM" id="SSF47384">
    <property type="entry name" value="Homodimeric domain of signal transducing histidine kinase"/>
    <property type="match status" value="1"/>
</dbReference>
<comment type="caution">
    <text evidence="14">The sequence shown here is derived from an EMBL/GenBank/DDBJ whole genome shotgun (WGS) entry which is preliminary data.</text>
</comment>
<dbReference type="InterPro" id="IPR003661">
    <property type="entry name" value="HisK_dim/P_dom"/>
</dbReference>
<dbReference type="InterPro" id="IPR004358">
    <property type="entry name" value="Sig_transdc_His_kin-like_C"/>
</dbReference>
<keyword evidence="5" id="KW-0597">Phosphoprotein</keyword>
<dbReference type="InterPro" id="IPR005467">
    <property type="entry name" value="His_kinase_dom"/>
</dbReference>
<dbReference type="GO" id="GO:0005524">
    <property type="term" value="F:ATP binding"/>
    <property type="evidence" value="ECO:0007669"/>
    <property type="project" value="UniProtKB-KW"/>
</dbReference>
<dbReference type="Gene3D" id="3.30.565.10">
    <property type="entry name" value="Histidine kinase-like ATPase, C-terminal domain"/>
    <property type="match status" value="1"/>
</dbReference>
<dbReference type="EMBL" id="RAPQ01000011">
    <property type="protein sequence ID" value="RKD98512.1"/>
    <property type="molecule type" value="Genomic_DNA"/>
</dbReference>
<evidence type="ECO:0000313" key="14">
    <source>
        <dbReference type="EMBL" id="RKD98512.1"/>
    </source>
</evidence>
<evidence type="ECO:0000256" key="3">
    <source>
        <dbReference type="ARBA" id="ARBA00012438"/>
    </source>
</evidence>
<dbReference type="RefSeq" id="WP_120241107.1">
    <property type="nucleotide sequence ID" value="NZ_RAPQ01000011.1"/>
</dbReference>
<dbReference type="Pfam" id="PF00512">
    <property type="entry name" value="HisKA"/>
    <property type="match status" value="1"/>
</dbReference>
<evidence type="ECO:0000256" key="7">
    <source>
        <dbReference type="ARBA" id="ARBA00022741"/>
    </source>
</evidence>